<accession>A0A833Y1Y9</accession>
<dbReference type="GO" id="GO:0003723">
    <property type="term" value="F:RNA binding"/>
    <property type="evidence" value="ECO:0007669"/>
    <property type="project" value="UniProtKB-KW"/>
</dbReference>
<keyword evidence="2" id="KW-0472">Membrane</keyword>
<evidence type="ECO:0000313" key="4">
    <source>
        <dbReference type="EMBL" id="KAF5476843.1"/>
    </source>
</evidence>
<dbReference type="Proteomes" id="UP000619265">
    <property type="component" value="Unassembled WGS sequence"/>
</dbReference>
<evidence type="ECO:0000256" key="2">
    <source>
        <dbReference type="SAM" id="Phobius"/>
    </source>
</evidence>
<dbReference type="SMART" id="SM00535">
    <property type="entry name" value="RIBOc"/>
    <property type="match status" value="1"/>
</dbReference>
<dbReference type="PROSITE" id="PS50142">
    <property type="entry name" value="RNASE_3_2"/>
    <property type="match status" value="1"/>
</dbReference>
<dbReference type="PANTHER" id="PTHR11207:SF0">
    <property type="entry name" value="RIBONUCLEASE 3"/>
    <property type="match status" value="1"/>
</dbReference>
<organism evidence="4 5">
    <name type="scientific">Juglans regia</name>
    <name type="common">English walnut</name>
    <dbReference type="NCBI Taxonomy" id="51240"/>
    <lineage>
        <taxon>Eukaryota</taxon>
        <taxon>Viridiplantae</taxon>
        <taxon>Streptophyta</taxon>
        <taxon>Embryophyta</taxon>
        <taxon>Tracheophyta</taxon>
        <taxon>Spermatophyta</taxon>
        <taxon>Magnoliopsida</taxon>
        <taxon>eudicotyledons</taxon>
        <taxon>Gunneridae</taxon>
        <taxon>Pentapetalae</taxon>
        <taxon>rosids</taxon>
        <taxon>fabids</taxon>
        <taxon>Fagales</taxon>
        <taxon>Juglandaceae</taxon>
        <taxon>Juglans</taxon>
    </lineage>
</organism>
<dbReference type="GO" id="GO:0004525">
    <property type="term" value="F:ribonuclease III activity"/>
    <property type="evidence" value="ECO:0007669"/>
    <property type="project" value="InterPro"/>
</dbReference>
<keyword evidence="2" id="KW-0812">Transmembrane</keyword>
<dbReference type="Gene3D" id="1.10.1520.10">
    <property type="entry name" value="Ribonuclease III domain"/>
    <property type="match status" value="1"/>
</dbReference>
<dbReference type="EMBL" id="LIHL02000002">
    <property type="protein sequence ID" value="KAF5476843.1"/>
    <property type="molecule type" value="Genomic_DNA"/>
</dbReference>
<reference evidence="4" key="1">
    <citation type="submission" date="2015-10" db="EMBL/GenBank/DDBJ databases">
        <authorList>
            <person name="Martinez-Garcia P.J."/>
            <person name="Crepeau M.W."/>
            <person name="Puiu D."/>
            <person name="Gonzalez-Ibeas D."/>
            <person name="Whalen J."/>
            <person name="Stevens K."/>
            <person name="Paul R."/>
            <person name="Butterfield T."/>
            <person name="Britton M."/>
            <person name="Reagan R."/>
            <person name="Chakraborty S."/>
            <person name="Walawage S.L."/>
            <person name="Vasquez-Gross H.A."/>
            <person name="Cardeno C."/>
            <person name="Famula R."/>
            <person name="Pratt K."/>
            <person name="Kuruganti S."/>
            <person name="Aradhya M.K."/>
            <person name="Leslie C.A."/>
            <person name="Dandekar A.M."/>
            <person name="Salzberg S.L."/>
            <person name="Wegrzyn J.L."/>
            <person name="Langley C.H."/>
            <person name="Neale D.B."/>
        </authorList>
    </citation>
    <scope>NUCLEOTIDE SEQUENCE</scope>
    <source>
        <tissue evidence="4">Leaves</tissue>
    </source>
</reference>
<dbReference type="AlphaFoldDB" id="A0A833Y1Y9"/>
<keyword evidence="1" id="KW-0694">RNA-binding</keyword>
<dbReference type="InterPro" id="IPR000999">
    <property type="entry name" value="RNase_III_dom"/>
</dbReference>
<keyword evidence="2" id="KW-1133">Transmembrane helix</keyword>
<name>A0A833Y1Y9_JUGRE</name>
<dbReference type="FunFam" id="1.10.1520.10:FF:000020">
    <property type="entry name" value="Protein NUCLEAR FUSION DEFECTIVE 2"/>
    <property type="match status" value="1"/>
</dbReference>
<feature type="non-terminal residue" evidence="4">
    <location>
        <position position="1"/>
    </location>
</feature>
<dbReference type="PANTHER" id="PTHR11207">
    <property type="entry name" value="RIBONUCLEASE III"/>
    <property type="match status" value="1"/>
</dbReference>
<evidence type="ECO:0000256" key="1">
    <source>
        <dbReference type="ARBA" id="ARBA00022884"/>
    </source>
</evidence>
<protein>
    <recommendedName>
        <fullName evidence="3">RNase III domain-containing protein</fullName>
    </recommendedName>
</protein>
<evidence type="ECO:0000313" key="5">
    <source>
        <dbReference type="Proteomes" id="UP000619265"/>
    </source>
</evidence>
<sequence length="226" mass="24913">RFSHFLRREGRPRFHRSLRLSSVNCQSITSKQTNNLNKMYSPSFVFVVLAILSFTIVPYFQKCHAENEVNELSFEPSSPFSIALEALQKQIGYTFQSNVLLRRAMTHASFSEENNRGLGVLGASVIETSAALRFLGKDIEMSVKNLNQRISEISKVESSCMMDGMRLGLQKVVRVSSKTNSSTPAVVCGAFRAIFGAIAIDVGKSDDAGNIFWGVHRGDAGGVLVL</sequence>
<proteinExistence type="predicted"/>
<dbReference type="Gramene" id="Jr02_03790_p1">
    <property type="protein sequence ID" value="cds.Jr02_03790_p1"/>
    <property type="gene ID" value="Jr02_03790"/>
</dbReference>
<dbReference type="GO" id="GO:0006396">
    <property type="term" value="P:RNA processing"/>
    <property type="evidence" value="ECO:0007669"/>
    <property type="project" value="InterPro"/>
</dbReference>
<evidence type="ECO:0000259" key="3">
    <source>
        <dbReference type="PROSITE" id="PS50142"/>
    </source>
</evidence>
<gene>
    <name evidence="4" type="ORF">F2P56_003537</name>
</gene>
<feature type="domain" description="RNase III" evidence="3">
    <location>
        <begin position="84"/>
        <end position="203"/>
    </location>
</feature>
<dbReference type="Pfam" id="PF14622">
    <property type="entry name" value="Ribonucleas_3_3"/>
    <property type="match status" value="1"/>
</dbReference>
<feature type="transmembrane region" description="Helical" evidence="2">
    <location>
        <begin position="39"/>
        <end position="60"/>
    </location>
</feature>
<reference evidence="4" key="2">
    <citation type="submission" date="2020-03" db="EMBL/GenBank/DDBJ databases">
        <title>Walnut 2.0.</title>
        <authorList>
            <person name="Marrano A."/>
            <person name="Britton M."/>
            <person name="Zimin A.V."/>
            <person name="Zaini P.A."/>
            <person name="Workman R."/>
            <person name="Puiu D."/>
            <person name="Bianco L."/>
            <person name="Allen B.J."/>
            <person name="Troggio M."/>
            <person name="Leslie C.A."/>
            <person name="Timp W."/>
            <person name="Dendekar A."/>
            <person name="Salzberg S.L."/>
            <person name="Neale D.B."/>
        </authorList>
    </citation>
    <scope>NUCLEOTIDE SEQUENCE</scope>
    <source>
        <tissue evidence="4">Leaves</tissue>
    </source>
</reference>
<dbReference type="InterPro" id="IPR036389">
    <property type="entry name" value="RNase_III_sf"/>
</dbReference>
<dbReference type="SUPFAM" id="SSF69065">
    <property type="entry name" value="RNase III domain-like"/>
    <property type="match status" value="1"/>
</dbReference>
<comment type="caution">
    <text evidence="4">The sequence shown here is derived from an EMBL/GenBank/DDBJ whole genome shotgun (WGS) entry which is preliminary data.</text>
</comment>